<evidence type="ECO:0000256" key="14">
    <source>
        <dbReference type="ARBA" id="ARBA00023128"/>
    </source>
</evidence>
<geneLocation type="mitochondrion" evidence="22"/>
<feature type="transmembrane region" description="Helical" evidence="19">
    <location>
        <begin position="141"/>
        <end position="159"/>
    </location>
</feature>
<dbReference type="GO" id="GO:0008121">
    <property type="term" value="F:quinol-cytochrome-c reductase activity"/>
    <property type="evidence" value="ECO:0007669"/>
    <property type="project" value="InterPro"/>
</dbReference>
<dbReference type="InterPro" id="IPR030689">
    <property type="entry name" value="Cytochrome_b"/>
</dbReference>
<keyword evidence="9" id="KW-0999">Mitochondrion inner membrane</keyword>
<protein>
    <recommendedName>
        <fullName evidence="3 19">Cytochrome b</fullName>
    </recommendedName>
</protein>
<dbReference type="Gene3D" id="1.20.810.10">
    <property type="entry name" value="Cytochrome Bc1 Complex, Chain C"/>
    <property type="match status" value="1"/>
</dbReference>
<evidence type="ECO:0000256" key="16">
    <source>
        <dbReference type="ARBA" id="ARBA00061233"/>
    </source>
</evidence>
<comment type="cofactor">
    <cofactor evidence="18">
        <name>heme</name>
        <dbReference type="ChEBI" id="CHEBI:30413"/>
    </cofactor>
    <text evidence="18">Binds 2 heme groups non-covalently.</text>
</comment>
<dbReference type="EMBL" id="AF171660">
    <property type="protein sequence ID" value="AAF85927.1"/>
    <property type="molecule type" value="Genomic_DNA"/>
</dbReference>
<dbReference type="PROSITE" id="PS51002">
    <property type="entry name" value="CYTB_NTER"/>
    <property type="match status" value="1"/>
</dbReference>
<evidence type="ECO:0000256" key="11">
    <source>
        <dbReference type="ARBA" id="ARBA00022989"/>
    </source>
</evidence>
<evidence type="ECO:0000256" key="7">
    <source>
        <dbReference type="ARBA" id="ARBA00022692"/>
    </source>
</evidence>
<dbReference type="PANTHER" id="PTHR19271">
    <property type="entry name" value="CYTOCHROME B"/>
    <property type="match status" value="1"/>
</dbReference>
<evidence type="ECO:0000256" key="9">
    <source>
        <dbReference type="ARBA" id="ARBA00022792"/>
    </source>
</evidence>
<organism evidence="22">
    <name type="scientific">Loxia megaplaga</name>
    <dbReference type="NCBI Taxonomy" id="3150092"/>
    <lineage>
        <taxon>Eukaryota</taxon>
        <taxon>Metazoa</taxon>
        <taxon>Chordata</taxon>
        <taxon>Craniata</taxon>
        <taxon>Vertebrata</taxon>
        <taxon>Euteleostomi</taxon>
        <taxon>Archelosauria</taxon>
        <taxon>Archosauria</taxon>
        <taxon>Dinosauria</taxon>
        <taxon>Saurischia</taxon>
        <taxon>Theropoda</taxon>
        <taxon>Coelurosauria</taxon>
        <taxon>Aves</taxon>
        <taxon>Neognathae</taxon>
        <taxon>Neoaves</taxon>
        <taxon>Telluraves</taxon>
        <taxon>Australaves</taxon>
        <taxon>Passeriformes</taxon>
        <taxon>Passeroidea</taxon>
        <taxon>Fringillidae</taxon>
        <taxon>Carduelinae</taxon>
        <taxon>Loxia</taxon>
    </lineage>
</organism>
<feature type="domain" description="Cytochrome b/b6 N-terminal region profile" evidence="20">
    <location>
        <begin position="1"/>
        <end position="210"/>
    </location>
</feature>
<dbReference type="InterPro" id="IPR048259">
    <property type="entry name" value="Cytochrome_b_N_euk/bac"/>
</dbReference>
<keyword evidence="8 18" id="KW-0479">Metal-binding</keyword>
<evidence type="ECO:0000256" key="6">
    <source>
        <dbReference type="ARBA" id="ARBA00022660"/>
    </source>
</evidence>
<feature type="binding site" evidence="17">
    <location>
        <position position="202"/>
    </location>
    <ligand>
        <name>a ubiquinone</name>
        <dbReference type="ChEBI" id="CHEBI:16389"/>
    </ligand>
</feature>
<comment type="similarity">
    <text evidence="16 19">Belongs to the cytochrome b family.</text>
</comment>
<evidence type="ECO:0000256" key="4">
    <source>
        <dbReference type="ARBA" id="ARBA00022448"/>
    </source>
</evidence>
<evidence type="ECO:0000256" key="17">
    <source>
        <dbReference type="PIRSR" id="PIRSR038885-1"/>
    </source>
</evidence>
<accession>Q9MHV8</accession>
<dbReference type="Pfam" id="PF00032">
    <property type="entry name" value="Cytochrom_B_C"/>
    <property type="match status" value="1"/>
</dbReference>
<feature type="transmembrane region" description="Helical" evidence="19">
    <location>
        <begin position="114"/>
        <end position="134"/>
    </location>
</feature>
<dbReference type="InterPro" id="IPR005798">
    <property type="entry name" value="Cyt_b/b6_C"/>
</dbReference>
<feature type="transmembrane region" description="Helical" evidence="19">
    <location>
        <begin position="320"/>
        <end position="341"/>
    </location>
</feature>
<evidence type="ECO:0000256" key="15">
    <source>
        <dbReference type="ARBA" id="ARBA00023136"/>
    </source>
</evidence>
<keyword evidence="7 19" id="KW-0812">Transmembrane</keyword>
<feature type="transmembrane region" description="Helical" evidence="19">
    <location>
        <begin position="79"/>
        <end position="99"/>
    </location>
</feature>
<comment type="cofactor">
    <cofactor evidence="19">
        <name>heme b</name>
        <dbReference type="ChEBI" id="CHEBI:60344"/>
    </cofactor>
    <text evidence="19">Binds 2 heme groups non-covalently.</text>
</comment>
<dbReference type="SUPFAM" id="SSF81342">
    <property type="entry name" value="Transmembrane di-heme cytochromes"/>
    <property type="match status" value="1"/>
</dbReference>
<dbReference type="InterPro" id="IPR005797">
    <property type="entry name" value="Cyt_b/b6_N"/>
</dbReference>
<evidence type="ECO:0000256" key="19">
    <source>
        <dbReference type="RuleBase" id="RU362117"/>
    </source>
</evidence>
<proteinExistence type="inferred from homology"/>
<feature type="transmembrane region" description="Helical" evidence="19">
    <location>
        <begin position="31"/>
        <end position="58"/>
    </location>
</feature>
<evidence type="ECO:0000313" key="22">
    <source>
        <dbReference type="EMBL" id="AAF85927.1"/>
    </source>
</evidence>
<feature type="binding site" description="axial binding residue" evidence="18">
    <location>
        <position position="84"/>
    </location>
    <ligand>
        <name>heme b</name>
        <dbReference type="ChEBI" id="CHEBI:60344"/>
        <label>b562</label>
    </ligand>
    <ligandPart>
        <name>Fe</name>
        <dbReference type="ChEBI" id="CHEBI:18248"/>
    </ligandPart>
</feature>
<evidence type="ECO:0000256" key="10">
    <source>
        <dbReference type="ARBA" id="ARBA00022982"/>
    </source>
</evidence>
<feature type="transmembrane region" description="Helical" evidence="19">
    <location>
        <begin position="179"/>
        <end position="201"/>
    </location>
</feature>
<evidence type="ECO:0000259" key="21">
    <source>
        <dbReference type="PROSITE" id="PS51003"/>
    </source>
</evidence>
<keyword evidence="11 19" id="KW-1133">Transmembrane helix</keyword>
<keyword evidence="15 19" id="KW-0472">Membrane</keyword>
<dbReference type="SUPFAM" id="SSF81648">
    <property type="entry name" value="a domain/subunit of cytochrome bc1 complex (Ubiquinol-cytochrome c reductase)"/>
    <property type="match status" value="1"/>
</dbReference>
<evidence type="ECO:0000259" key="20">
    <source>
        <dbReference type="PROSITE" id="PS51002"/>
    </source>
</evidence>
<dbReference type="AlphaFoldDB" id="Q9MHV8"/>
<keyword evidence="10 19" id="KW-0249">Electron transport</keyword>
<evidence type="ECO:0000256" key="12">
    <source>
        <dbReference type="ARBA" id="ARBA00023004"/>
    </source>
</evidence>
<feature type="transmembrane region" description="Helical" evidence="19">
    <location>
        <begin position="289"/>
        <end position="308"/>
    </location>
</feature>
<keyword evidence="4 19" id="KW-0813">Transport</keyword>
<reference evidence="22" key="1">
    <citation type="journal article" date="2000" name="Mol. Biol. Evol.">
        <title>Substitution rate variation in the control region and neighboring genes in the avian genus Loxia.</title>
        <authorList>
            <person name="Groth J.G."/>
        </authorList>
    </citation>
    <scope>NUCLEOTIDE SEQUENCE</scope>
</reference>
<feature type="transmembrane region" description="Helical" evidence="19">
    <location>
        <begin position="347"/>
        <end position="373"/>
    </location>
</feature>
<evidence type="ECO:0000256" key="13">
    <source>
        <dbReference type="ARBA" id="ARBA00023075"/>
    </source>
</evidence>
<dbReference type="InterPro" id="IPR016174">
    <property type="entry name" value="Di-haem_cyt_TM"/>
</dbReference>
<dbReference type="GO" id="GO:0046872">
    <property type="term" value="F:metal ion binding"/>
    <property type="evidence" value="ECO:0007669"/>
    <property type="project" value="UniProtKB-UniRule"/>
</dbReference>
<dbReference type="CDD" id="cd00290">
    <property type="entry name" value="cytochrome_b_C"/>
    <property type="match status" value="1"/>
</dbReference>
<feature type="binding site" description="axial binding residue" evidence="18">
    <location>
        <position position="197"/>
    </location>
    <ligand>
        <name>heme b</name>
        <dbReference type="ChEBI" id="CHEBI:60344"/>
        <label>b566</label>
    </ligand>
    <ligandPart>
        <name>Fe</name>
        <dbReference type="ChEBI" id="CHEBI:18248"/>
    </ligandPart>
</feature>
<evidence type="ECO:0000256" key="8">
    <source>
        <dbReference type="ARBA" id="ARBA00022723"/>
    </source>
</evidence>
<evidence type="ECO:0000256" key="5">
    <source>
        <dbReference type="ARBA" id="ARBA00022617"/>
    </source>
</evidence>
<dbReference type="GO" id="GO:0045275">
    <property type="term" value="C:respiratory chain complex III"/>
    <property type="evidence" value="ECO:0007669"/>
    <property type="project" value="InterPro"/>
</dbReference>
<dbReference type="GO" id="GO:0016491">
    <property type="term" value="F:oxidoreductase activity"/>
    <property type="evidence" value="ECO:0007669"/>
    <property type="project" value="UniProtKB-UniRule"/>
</dbReference>
<dbReference type="InterPro" id="IPR027387">
    <property type="entry name" value="Cytb/b6-like_sf"/>
</dbReference>
<keyword evidence="14 19" id="KW-0496">Mitochondrion</keyword>
<feature type="transmembrane region" description="Helical" evidence="19">
    <location>
        <begin position="230"/>
        <end position="251"/>
    </location>
</feature>
<name>Q9MHV8_9FRIN</name>
<dbReference type="PROSITE" id="PS51003">
    <property type="entry name" value="CYTB_CTER"/>
    <property type="match status" value="1"/>
</dbReference>
<feature type="binding site" description="axial binding residue" evidence="18">
    <location>
        <position position="183"/>
    </location>
    <ligand>
        <name>heme b</name>
        <dbReference type="ChEBI" id="CHEBI:60344"/>
        <label>b562</label>
    </ligand>
    <ligandPart>
        <name>Fe</name>
        <dbReference type="ChEBI" id="CHEBI:18248"/>
    </ligandPart>
</feature>
<evidence type="ECO:0000256" key="2">
    <source>
        <dbReference type="ARBA" id="ARBA00004448"/>
    </source>
</evidence>
<keyword evidence="12 18" id="KW-0408">Iron</keyword>
<feature type="binding site" description="axial binding residue" evidence="18">
    <location>
        <position position="98"/>
    </location>
    <ligand>
        <name>heme b</name>
        <dbReference type="ChEBI" id="CHEBI:60344"/>
        <label>b566</label>
    </ligand>
    <ligandPart>
        <name>Fe</name>
        <dbReference type="ChEBI" id="CHEBI:18248"/>
    </ligandPart>
</feature>
<evidence type="ECO:0000256" key="18">
    <source>
        <dbReference type="PIRSR" id="PIRSR038885-2"/>
    </source>
</evidence>
<comment type="function">
    <text evidence="1 19">Component of the ubiquinol-cytochrome c reductase complex (complex III or cytochrome b-c1 complex) that is part of the mitochondrial respiratory chain. The b-c1 complex mediates electron transfer from ubiquinol to cytochrome c. Contributes to the generation of a proton gradient across the mitochondrial membrane that is then used for ATP synthesis.</text>
</comment>
<dbReference type="Pfam" id="PF00033">
    <property type="entry name" value="Cytochrome_B"/>
    <property type="match status" value="1"/>
</dbReference>
<keyword evidence="6 19" id="KW-0679">Respiratory chain</keyword>
<dbReference type="PANTHER" id="PTHR19271:SF16">
    <property type="entry name" value="CYTOCHROME B"/>
    <property type="match status" value="1"/>
</dbReference>
<evidence type="ECO:0000256" key="1">
    <source>
        <dbReference type="ARBA" id="ARBA00002566"/>
    </source>
</evidence>
<dbReference type="PIRSF" id="PIRSF038885">
    <property type="entry name" value="COB"/>
    <property type="match status" value="1"/>
</dbReference>
<sequence>MAPNLRKNHQILKIINNALIDLPTPPNISTWWNFGSLLGICLITQIVTGLLLATHYTADTNLAFSSVAHMCRDVQFGWLIRNLHANGASFFFICIYLHIGRGIYYGSYLNKETWNIGVILLLTLMATAFVGYVLPWGQMSFWGATVITNLFSAIPYIGQTLVEWAWGGFSVDNPTLTRFFALHFLLPFVIVGLTLVHLTFLHETGSNNPTGVPSDCDKIPFHPYYTVKDILGFALMISLLVSLALFSPNLLGDPENFTPANPLVTPPHIKPEWYFLFAYAILRSIPNKLGGVLALAASILVLFLMPLLHTSKLRSMTFRPISQILFWALVANVLILTWVGSQPVEHPFIIIGQLASLSYFTIILVLFPIAAALENKLLKL</sequence>
<keyword evidence="5 18" id="KW-0349">Heme</keyword>
<keyword evidence="13" id="KW-0830">Ubiquinone</keyword>
<dbReference type="GO" id="GO:0005743">
    <property type="term" value="C:mitochondrial inner membrane"/>
    <property type="evidence" value="ECO:0007669"/>
    <property type="project" value="UniProtKB-SubCell"/>
</dbReference>
<feature type="domain" description="Cytochrome b/b6 C-terminal region profile" evidence="21">
    <location>
        <begin position="211"/>
        <end position="380"/>
    </location>
</feature>
<dbReference type="CDD" id="cd00284">
    <property type="entry name" value="Cytochrome_b_N"/>
    <property type="match status" value="1"/>
</dbReference>
<dbReference type="InterPro" id="IPR048260">
    <property type="entry name" value="Cytochrome_b_C_euk/bac"/>
</dbReference>
<evidence type="ECO:0000256" key="3">
    <source>
        <dbReference type="ARBA" id="ARBA00013531"/>
    </source>
</evidence>
<dbReference type="InterPro" id="IPR036150">
    <property type="entry name" value="Cyt_b/b6_C_sf"/>
</dbReference>
<comment type="subcellular location">
    <subcellularLocation>
        <location evidence="2">Mitochondrion inner membrane</location>
        <topology evidence="2">Multi-pass membrane protein</topology>
    </subcellularLocation>
</comment>
<dbReference type="GO" id="GO:0006122">
    <property type="term" value="P:mitochondrial electron transport, ubiquinol to cytochrome c"/>
    <property type="evidence" value="ECO:0007669"/>
    <property type="project" value="TreeGrafter"/>
</dbReference>
<dbReference type="FunFam" id="1.20.810.10:FF:000002">
    <property type="entry name" value="Cytochrome b"/>
    <property type="match status" value="1"/>
</dbReference>